<feature type="domain" description="Protein kinase" evidence="3">
    <location>
        <begin position="205"/>
        <end position="489"/>
    </location>
</feature>
<dbReference type="Proteomes" id="UP000789759">
    <property type="component" value="Unassembled WGS sequence"/>
</dbReference>
<dbReference type="InterPro" id="IPR011990">
    <property type="entry name" value="TPR-like_helical_dom_sf"/>
</dbReference>
<dbReference type="PANTHER" id="PTHR44329:SF298">
    <property type="entry name" value="MIXED LINEAGE KINASE DOMAIN-LIKE PROTEIN"/>
    <property type="match status" value="1"/>
</dbReference>
<name>A0A9N9FX68_9GLOM</name>
<dbReference type="OrthoDB" id="4062651at2759"/>
<dbReference type="PROSITE" id="PS50011">
    <property type="entry name" value="PROTEIN_KINASE_DOM"/>
    <property type="match status" value="1"/>
</dbReference>
<evidence type="ECO:0000313" key="4">
    <source>
        <dbReference type="EMBL" id="CAG8562337.1"/>
    </source>
</evidence>
<dbReference type="InterPro" id="IPR011009">
    <property type="entry name" value="Kinase-like_dom_sf"/>
</dbReference>
<dbReference type="CDD" id="cd21037">
    <property type="entry name" value="MLKL_NTD"/>
    <property type="match status" value="1"/>
</dbReference>
<dbReference type="EMBL" id="CAJVQA010002970">
    <property type="protein sequence ID" value="CAG8562337.1"/>
    <property type="molecule type" value="Genomic_DNA"/>
</dbReference>
<accession>A0A9N9FX68</accession>
<sequence length="613" mass="70986">MTSIIEIPSITLEIDNIETLVTIKSFLGEVSDIFKNIVQINENAQYNKNISKAILCHLLSTEAVIKSLFVQKEQFKKELTNSKCQESLYKVLIILGKIKDFASQVTQLRGLGRWVDNIQAIGKNYRELMKEYEDSLNVLKFIIRKIDDECLKNDIEETRKFLEDYSNYHKGQTNILYQEIKSIKSKPDYNHCLIDIRTIDSNLLLESSDKERRGKLGHIIKMVYKDSTNVACKRIDSHDAELLHGELAIQKRLVDCPNILKFYGLSGEKRNIMVYEWAEKGSLKELYEKENITWSLKAQIVFGICKGITFLHSVGIFHHHIRCENVMMTDHYEPKLVFDVSFRKASTMVIDFSTMYNWSAPEKMAKDSKTCEAYRKTYTQEYGFKDLIQKAWNHYPKERISINTLYLRLLELSSIDEKSSSLITADSCNNNGLAIHEDNPNIPEILTITEGIKLHRSKIPENRERAWKCFEYNAKLKCSISIYWKGFYLWEGLYPAGAERSKEQKDKDATEACELFKMAADEGVPDACFWYAYTLPRINDNREKFLYHLNKAVENGNASALYILSDIYLHGKMQVNVDKQRGLSYLKLAAFKGHIKANEKLKNLDTTMLDAEL</sequence>
<dbReference type="GO" id="GO:0005524">
    <property type="term" value="F:ATP binding"/>
    <property type="evidence" value="ECO:0007669"/>
    <property type="project" value="UniProtKB-KW"/>
</dbReference>
<gene>
    <name evidence="4" type="ORF">CPELLU_LOCUS5262</name>
</gene>
<keyword evidence="5" id="KW-1185">Reference proteome</keyword>
<dbReference type="Pfam" id="PF00069">
    <property type="entry name" value="Pkinase"/>
    <property type="match status" value="1"/>
</dbReference>
<dbReference type="SMART" id="SM00671">
    <property type="entry name" value="SEL1"/>
    <property type="match status" value="1"/>
</dbReference>
<dbReference type="GO" id="GO:0007166">
    <property type="term" value="P:cell surface receptor signaling pathway"/>
    <property type="evidence" value="ECO:0007669"/>
    <property type="project" value="InterPro"/>
</dbReference>
<keyword evidence="2" id="KW-0067">ATP-binding</keyword>
<dbReference type="SUPFAM" id="SSF56112">
    <property type="entry name" value="Protein kinase-like (PK-like)"/>
    <property type="match status" value="1"/>
</dbReference>
<dbReference type="PANTHER" id="PTHR44329">
    <property type="entry name" value="SERINE/THREONINE-PROTEIN KINASE TNNI3K-RELATED"/>
    <property type="match status" value="1"/>
</dbReference>
<dbReference type="Gene3D" id="1.25.40.10">
    <property type="entry name" value="Tetratricopeptide repeat domain"/>
    <property type="match status" value="1"/>
</dbReference>
<protein>
    <submittedName>
        <fullName evidence="4">8305_t:CDS:1</fullName>
    </submittedName>
</protein>
<organism evidence="4 5">
    <name type="scientific">Cetraspora pellucida</name>
    <dbReference type="NCBI Taxonomy" id="1433469"/>
    <lineage>
        <taxon>Eukaryota</taxon>
        <taxon>Fungi</taxon>
        <taxon>Fungi incertae sedis</taxon>
        <taxon>Mucoromycota</taxon>
        <taxon>Glomeromycotina</taxon>
        <taxon>Glomeromycetes</taxon>
        <taxon>Diversisporales</taxon>
        <taxon>Gigasporaceae</taxon>
        <taxon>Cetraspora</taxon>
    </lineage>
</organism>
<dbReference type="AlphaFoldDB" id="A0A9N9FX68"/>
<dbReference type="Gene3D" id="1.10.510.10">
    <property type="entry name" value="Transferase(Phosphotransferase) domain 1"/>
    <property type="match status" value="1"/>
</dbReference>
<proteinExistence type="predicted"/>
<evidence type="ECO:0000256" key="2">
    <source>
        <dbReference type="ARBA" id="ARBA00022840"/>
    </source>
</evidence>
<dbReference type="GO" id="GO:0004672">
    <property type="term" value="F:protein kinase activity"/>
    <property type="evidence" value="ECO:0007669"/>
    <property type="project" value="InterPro"/>
</dbReference>
<evidence type="ECO:0000313" key="5">
    <source>
        <dbReference type="Proteomes" id="UP000789759"/>
    </source>
</evidence>
<reference evidence="4" key="1">
    <citation type="submission" date="2021-06" db="EMBL/GenBank/DDBJ databases">
        <authorList>
            <person name="Kallberg Y."/>
            <person name="Tangrot J."/>
            <person name="Rosling A."/>
        </authorList>
    </citation>
    <scope>NUCLEOTIDE SEQUENCE</scope>
    <source>
        <strain evidence="4">FL966</strain>
    </source>
</reference>
<dbReference type="InterPro" id="IPR059179">
    <property type="entry name" value="MLKL-like_MCAfunc"/>
</dbReference>
<dbReference type="InterPro" id="IPR036537">
    <property type="entry name" value="Adaptor_Cbl_N_dom_sf"/>
</dbReference>
<dbReference type="Gene3D" id="1.20.930.20">
    <property type="entry name" value="Adaptor protein Cbl, N-terminal domain"/>
    <property type="match status" value="1"/>
</dbReference>
<dbReference type="InterPro" id="IPR000719">
    <property type="entry name" value="Prot_kinase_dom"/>
</dbReference>
<evidence type="ECO:0000259" key="3">
    <source>
        <dbReference type="PROSITE" id="PS50011"/>
    </source>
</evidence>
<keyword evidence="1" id="KW-0547">Nucleotide-binding</keyword>
<dbReference type="CDD" id="cd00180">
    <property type="entry name" value="PKc"/>
    <property type="match status" value="1"/>
</dbReference>
<dbReference type="GO" id="GO:0097527">
    <property type="term" value="P:necroptotic signaling pathway"/>
    <property type="evidence" value="ECO:0007669"/>
    <property type="project" value="TreeGrafter"/>
</dbReference>
<dbReference type="InterPro" id="IPR006597">
    <property type="entry name" value="Sel1-like"/>
</dbReference>
<evidence type="ECO:0000256" key="1">
    <source>
        <dbReference type="ARBA" id="ARBA00022741"/>
    </source>
</evidence>
<dbReference type="InterPro" id="IPR051681">
    <property type="entry name" value="Ser/Thr_Kinases-Pseudokinases"/>
</dbReference>
<comment type="caution">
    <text evidence="4">The sequence shown here is derived from an EMBL/GenBank/DDBJ whole genome shotgun (WGS) entry which is preliminary data.</text>
</comment>
<dbReference type="SUPFAM" id="SSF81901">
    <property type="entry name" value="HCP-like"/>
    <property type="match status" value="1"/>
</dbReference>